<proteinExistence type="inferred from homology"/>
<dbReference type="EMBL" id="NDYI01000025">
    <property type="protein sequence ID" value="OXZ36596.1"/>
    <property type="molecule type" value="Genomic_DNA"/>
</dbReference>
<dbReference type="InterPro" id="IPR000525">
    <property type="entry name" value="Initiator_Rep_WH1"/>
</dbReference>
<name>A0A233VW07_FINMA</name>
<dbReference type="InterPro" id="IPR036390">
    <property type="entry name" value="WH_DNA-bd_sf"/>
</dbReference>
<dbReference type="InterPro" id="IPR036388">
    <property type="entry name" value="WH-like_DNA-bd_sf"/>
</dbReference>
<gene>
    <name evidence="2" type="ORF">B9N56_09210</name>
</gene>
<protein>
    <submittedName>
        <fullName evidence="2">Uncharacterized protein</fullName>
    </submittedName>
</protein>
<evidence type="ECO:0000313" key="2">
    <source>
        <dbReference type="EMBL" id="OXZ36596.1"/>
    </source>
</evidence>
<dbReference type="Pfam" id="PF21205">
    <property type="entry name" value="Rep3_C"/>
    <property type="match status" value="1"/>
</dbReference>
<dbReference type="GO" id="GO:0003887">
    <property type="term" value="F:DNA-directed DNA polymerase activity"/>
    <property type="evidence" value="ECO:0007669"/>
    <property type="project" value="InterPro"/>
</dbReference>
<dbReference type="Pfam" id="PF01051">
    <property type="entry name" value="Rep3_N"/>
    <property type="match status" value="1"/>
</dbReference>
<accession>A0A233VW07</accession>
<reference evidence="3" key="1">
    <citation type="submission" date="2017-04" db="EMBL/GenBank/DDBJ databases">
        <title>Finegoldia magna isolated from orthopedic joint implant-associated infections.</title>
        <authorList>
            <person name="Bjorklund S."/>
            <person name="Bruggemann H."/>
            <person name="Jensen A."/>
            <person name="Hellmark B."/>
            <person name="Soderquist B."/>
        </authorList>
    </citation>
    <scope>NUCLEOTIDE SEQUENCE [LARGE SCALE GENOMIC DNA]</scope>
    <source>
        <strain evidence="3">08T492</strain>
    </source>
</reference>
<comment type="caution">
    <text evidence="2">The sequence shown here is derived from an EMBL/GenBank/DDBJ whole genome shotgun (WGS) entry which is preliminary data.</text>
</comment>
<dbReference type="SUPFAM" id="SSF46785">
    <property type="entry name" value="Winged helix' DNA-binding domain"/>
    <property type="match status" value="2"/>
</dbReference>
<evidence type="ECO:0000313" key="3">
    <source>
        <dbReference type="Proteomes" id="UP000215361"/>
    </source>
</evidence>
<dbReference type="Gene3D" id="1.10.10.10">
    <property type="entry name" value="Winged helix-like DNA-binding domain superfamily/Winged helix DNA-binding domain"/>
    <property type="match status" value="2"/>
</dbReference>
<dbReference type="RefSeq" id="WP_094203150.1">
    <property type="nucleotide sequence ID" value="NZ_JBNHBF010000029.1"/>
</dbReference>
<dbReference type="Proteomes" id="UP000215361">
    <property type="component" value="Unassembled WGS sequence"/>
</dbReference>
<dbReference type="GO" id="GO:0006270">
    <property type="term" value="P:DNA replication initiation"/>
    <property type="evidence" value="ECO:0007669"/>
    <property type="project" value="InterPro"/>
</dbReference>
<sequence>MNETVEYQNQFNKVALRGFTANELDLLIAIASKMKRQEGKVIEFDFSDLKEYIKLKRNYTDNEFKDELLRVNKKLLGLNVMFKTPTDEYEEYTQFALFTKFTTNIDRKTLKVRVNEEFYYLLNVLDREFTRFELEEFVDLKSSYAKECYRRLKQWRKTGKWYVKIEEFRRLLSVPETYRMCDIDKWVLEPIYDELSKIFEDFAIKKIKKGRKVVELHFIFSDREIFKQQGTNFFEKNKENIEKNKENIANRIKSESEDEFFKRLRKRENKKSE</sequence>
<comment type="similarity">
    <text evidence="1">Belongs to the initiator RepB protein family.</text>
</comment>
<evidence type="ECO:0000256" key="1">
    <source>
        <dbReference type="ARBA" id="ARBA00038283"/>
    </source>
</evidence>
<dbReference type="AlphaFoldDB" id="A0A233VW07"/>
<organism evidence="2 3">
    <name type="scientific">Finegoldia magna</name>
    <name type="common">Peptostreptococcus magnus</name>
    <dbReference type="NCBI Taxonomy" id="1260"/>
    <lineage>
        <taxon>Bacteria</taxon>
        <taxon>Bacillati</taxon>
        <taxon>Bacillota</taxon>
        <taxon>Tissierellia</taxon>
        <taxon>Tissierellales</taxon>
        <taxon>Peptoniphilaceae</taxon>
        <taxon>Finegoldia</taxon>
    </lineage>
</organism>